<evidence type="ECO:0000256" key="7">
    <source>
        <dbReference type="HAMAP-Rule" id="MF_00173"/>
    </source>
</evidence>
<comment type="similarity">
    <text evidence="2 7">Belongs to the ArgR family.</text>
</comment>
<dbReference type="Gene3D" id="1.10.10.10">
    <property type="entry name" value="Winged helix-like DNA-binding domain superfamily/Winged helix DNA-binding domain"/>
    <property type="match status" value="1"/>
</dbReference>
<dbReference type="EMBL" id="CP002400">
    <property type="protein sequence ID" value="ADU26768.1"/>
    <property type="molecule type" value="Genomic_DNA"/>
</dbReference>
<feature type="domain" description="Arginine repressor C-terminal" evidence="9">
    <location>
        <begin position="79"/>
        <end position="145"/>
    </location>
</feature>
<evidence type="ECO:0000256" key="5">
    <source>
        <dbReference type="ARBA" id="ARBA00023125"/>
    </source>
</evidence>
<dbReference type="GO" id="GO:0006526">
    <property type="term" value="P:L-arginine biosynthetic process"/>
    <property type="evidence" value="ECO:0007669"/>
    <property type="project" value="UniProtKB-UniPathway"/>
</dbReference>
<keyword evidence="5 7" id="KW-0238">DNA-binding</keyword>
<sequence length="150" mass="16648">MKQGRHEKILEFIAAHEISTQEELLSLLRENGYPVTQATVSRDIKQLRLLKTLSGSGKYIYKAPKSETEGLSSKFDVLLEESVVKMEAVFNQIVIKCYSGLANAVCAAMDTMHFQGLVGTLAGDDTILVIMRTEEDAQNLCALLEKKIRA</sequence>
<dbReference type="InterPro" id="IPR020899">
    <property type="entry name" value="Arg_repress_C"/>
</dbReference>
<dbReference type="HAMAP" id="MF_00173">
    <property type="entry name" value="Arg_repressor"/>
    <property type="match status" value="1"/>
</dbReference>
<dbReference type="HOGENOM" id="CLU_097103_3_0_9"/>
<dbReference type="InterPro" id="IPR020900">
    <property type="entry name" value="Arg_repress_DNA-bd"/>
</dbReference>
<keyword evidence="6 7" id="KW-0804">Transcription</keyword>
<dbReference type="PRINTS" id="PR01467">
    <property type="entry name" value="ARGREPRESSOR"/>
</dbReference>
<evidence type="ECO:0000259" key="9">
    <source>
        <dbReference type="Pfam" id="PF02863"/>
    </source>
</evidence>
<protein>
    <recommendedName>
        <fullName evidence="7">Arginine repressor</fullName>
    </recommendedName>
</protein>
<keyword evidence="11" id="KW-1185">Reference proteome</keyword>
<dbReference type="PANTHER" id="PTHR34471">
    <property type="entry name" value="ARGININE REPRESSOR"/>
    <property type="match status" value="1"/>
</dbReference>
<dbReference type="PANTHER" id="PTHR34471:SF1">
    <property type="entry name" value="ARGININE REPRESSOR"/>
    <property type="match status" value="1"/>
</dbReference>
<organism evidence="10 11">
    <name type="scientific">Ethanoligenens harbinense (strain DSM 18485 / JCM 12961 / CGMCC 1.5033 / YUAN-3)</name>
    <dbReference type="NCBI Taxonomy" id="663278"/>
    <lineage>
        <taxon>Bacteria</taxon>
        <taxon>Bacillati</taxon>
        <taxon>Bacillota</taxon>
        <taxon>Clostridia</taxon>
        <taxon>Eubacteriales</taxon>
        <taxon>Oscillospiraceae</taxon>
        <taxon>Ethanoligenens</taxon>
    </lineage>
</organism>
<dbReference type="AlphaFoldDB" id="E6U5K9"/>
<dbReference type="Gene3D" id="3.30.1360.40">
    <property type="match status" value="1"/>
</dbReference>
<evidence type="ECO:0000313" key="11">
    <source>
        <dbReference type="Proteomes" id="UP000001551"/>
    </source>
</evidence>
<dbReference type="STRING" id="663278.Ethha_1217"/>
<evidence type="ECO:0000259" key="8">
    <source>
        <dbReference type="Pfam" id="PF01316"/>
    </source>
</evidence>
<dbReference type="RefSeq" id="WP_013485129.1">
    <property type="nucleotide sequence ID" value="NC_014828.1"/>
</dbReference>
<dbReference type="GO" id="GO:0003677">
    <property type="term" value="F:DNA binding"/>
    <property type="evidence" value="ECO:0007669"/>
    <property type="project" value="UniProtKB-KW"/>
</dbReference>
<evidence type="ECO:0000256" key="2">
    <source>
        <dbReference type="ARBA" id="ARBA00008316"/>
    </source>
</evidence>
<comment type="pathway">
    <text evidence="7">Amino-acid biosynthesis; L-arginine biosynthesis [regulation].</text>
</comment>
<gene>
    <name evidence="7" type="primary">argR</name>
    <name evidence="10" type="ordered locus">Ethha_1217</name>
</gene>
<comment type="subcellular location">
    <subcellularLocation>
        <location evidence="1 7">Cytoplasm</location>
    </subcellularLocation>
</comment>
<evidence type="ECO:0000256" key="6">
    <source>
        <dbReference type="ARBA" id="ARBA00023163"/>
    </source>
</evidence>
<dbReference type="GO" id="GO:0003700">
    <property type="term" value="F:DNA-binding transcription factor activity"/>
    <property type="evidence" value="ECO:0007669"/>
    <property type="project" value="UniProtKB-UniRule"/>
</dbReference>
<reference evidence="10 11" key="1">
    <citation type="submission" date="2010-12" db="EMBL/GenBank/DDBJ databases">
        <title>Complete sequence of Ethanoligenens harbinense YUAN-3.</title>
        <authorList>
            <person name="Lucas S."/>
            <person name="Copeland A."/>
            <person name="Lapidus A."/>
            <person name="Cheng J.-F."/>
            <person name="Bruce D."/>
            <person name="Goodwin L."/>
            <person name="Pitluck S."/>
            <person name="Chertkov O."/>
            <person name="Misra M."/>
            <person name="Detter J.C."/>
            <person name="Han C."/>
            <person name="Tapia R."/>
            <person name="Land M."/>
            <person name="Hauser L."/>
            <person name="Jeffries C."/>
            <person name="Kyrpides N."/>
            <person name="Ivanova N."/>
            <person name="Mikhailova N."/>
            <person name="Wang A."/>
            <person name="Mouttaki H."/>
            <person name="He Z."/>
            <person name="Zhou J."/>
            <person name="Hemme C.L."/>
            <person name="Woyke T."/>
        </authorList>
    </citation>
    <scope>NUCLEOTIDE SEQUENCE [LARGE SCALE GENOMIC DNA]</scope>
    <source>
        <strain evidence="11">DSM 18485 / JCM 12961 / CGMCC 1.5033 / YUAN-3</strain>
    </source>
</reference>
<dbReference type="GO" id="GO:0051259">
    <property type="term" value="P:protein complex oligomerization"/>
    <property type="evidence" value="ECO:0007669"/>
    <property type="project" value="InterPro"/>
</dbReference>
<name>E6U5K9_ETHHY</name>
<dbReference type="SUPFAM" id="SSF46785">
    <property type="entry name" value="Winged helix' DNA-binding domain"/>
    <property type="match status" value="1"/>
</dbReference>
<dbReference type="GO" id="GO:0034618">
    <property type="term" value="F:arginine binding"/>
    <property type="evidence" value="ECO:0007669"/>
    <property type="project" value="InterPro"/>
</dbReference>
<dbReference type="GO" id="GO:0005737">
    <property type="term" value="C:cytoplasm"/>
    <property type="evidence" value="ECO:0007669"/>
    <property type="project" value="UniProtKB-SubCell"/>
</dbReference>
<keyword evidence="7" id="KW-0055">Arginine biosynthesis</keyword>
<evidence type="ECO:0000256" key="3">
    <source>
        <dbReference type="ARBA" id="ARBA00022490"/>
    </source>
</evidence>
<feature type="domain" description="Arginine repressor DNA-binding" evidence="8">
    <location>
        <begin position="2"/>
        <end position="66"/>
    </location>
</feature>
<dbReference type="UniPathway" id="UPA00068"/>
<dbReference type="GO" id="GO:1900079">
    <property type="term" value="P:regulation of arginine biosynthetic process"/>
    <property type="evidence" value="ECO:0007669"/>
    <property type="project" value="UniProtKB-UniRule"/>
</dbReference>
<dbReference type="Pfam" id="PF01316">
    <property type="entry name" value="Arg_repressor"/>
    <property type="match status" value="1"/>
</dbReference>
<proteinExistence type="inferred from homology"/>
<evidence type="ECO:0000313" key="10">
    <source>
        <dbReference type="EMBL" id="ADU26768.1"/>
    </source>
</evidence>
<dbReference type="InterPro" id="IPR001669">
    <property type="entry name" value="Arg_repress"/>
</dbReference>
<evidence type="ECO:0000256" key="1">
    <source>
        <dbReference type="ARBA" id="ARBA00004496"/>
    </source>
</evidence>
<keyword evidence="4 7" id="KW-0805">Transcription regulation</keyword>
<dbReference type="InterPro" id="IPR036251">
    <property type="entry name" value="Arg_repress_C_sf"/>
</dbReference>
<dbReference type="Proteomes" id="UP000001551">
    <property type="component" value="Chromosome"/>
</dbReference>
<comment type="function">
    <text evidence="7">Regulates arginine biosynthesis genes.</text>
</comment>
<dbReference type="InterPro" id="IPR036390">
    <property type="entry name" value="WH_DNA-bd_sf"/>
</dbReference>
<keyword evidence="7" id="KW-0028">Amino-acid biosynthesis</keyword>
<dbReference type="KEGG" id="eha:Ethha_1217"/>
<accession>E6U5K9</accession>
<dbReference type="SUPFAM" id="SSF55252">
    <property type="entry name" value="C-terminal domain of arginine repressor"/>
    <property type="match status" value="1"/>
</dbReference>
<dbReference type="InterPro" id="IPR036388">
    <property type="entry name" value="WH-like_DNA-bd_sf"/>
</dbReference>
<evidence type="ECO:0000256" key="4">
    <source>
        <dbReference type="ARBA" id="ARBA00023015"/>
    </source>
</evidence>
<dbReference type="eggNOG" id="COG1438">
    <property type="taxonomic scope" value="Bacteria"/>
</dbReference>
<keyword evidence="3 7" id="KW-0963">Cytoplasm</keyword>
<keyword evidence="7" id="KW-0678">Repressor</keyword>
<dbReference type="Pfam" id="PF02863">
    <property type="entry name" value="Arg_repressor_C"/>
    <property type="match status" value="1"/>
</dbReference>